<name>A0A9N8MMX5_9FLAO</name>
<gene>
    <name evidence="2" type="ORF">CHRY9390_01460</name>
</gene>
<dbReference type="NCBIfam" id="TIGR01200">
    <property type="entry name" value="GLPGLI"/>
    <property type="match status" value="1"/>
</dbReference>
<dbReference type="Pfam" id="PF09697">
    <property type="entry name" value="Porph_ging"/>
    <property type="match status" value="1"/>
</dbReference>
<dbReference type="EMBL" id="CAJIMS010000001">
    <property type="protein sequence ID" value="CAD7806079.1"/>
    <property type="molecule type" value="Genomic_DNA"/>
</dbReference>
<dbReference type="Proteomes" id="UP000662618">
    <property type="component" value="Unassembled WGS sequence"/>
</dbReference>
<evidence type="ECO:0000313" key="3">
    <source>
        <dbReference type="Proteomes" id="UP000662618"/>
    </source>
</evidence>
<proteinExistence type="predicted"/>
<evidence type="ECO:0000256" key="1">
    <source>
        <dbReference type="SAM" id="SignalP"/>
    </source>
</evidence>
<dbReference type="RefSeq" id="WP_162087864.1">
    <property type="nucleotide sequence ID" value="NZ_CAJIMS010000001.1"/>
</dbReference>
<sequence length="309" mass="35676">MKNFFSILFIAVFAIANAQDSKETANRFFYELTFKPKKDSAKIEKVMTVLDITKQKSIYRDYTTISQDSIIKVQIEAMQKSGVYKDLSKSVKMPKFSEKIDKFYPDMKVLYIERVANGFTPISIGYSENLKFDWKILNEKEKIGTYNTQKATADFGGRKWTAWFTTDLPFQDGPFKFHGLPGLIVKIEDSEKNYSWVLQGNKKVENWEEISYAEKISGMNSKVSEVSREKFNKTFSDFKKDPLASARPYLKAEMMSQKMPGSELTIGEMVKTQEKMYKDFYNSNDNPVELTNKVSVGNLEKVGKEKDKK</sequence>
<evidence type="ECO:0000313" key="2">
    <source>
        <dbReference type="EMBL" id="CAD7806079.1"/>
    </source>
</evidence>
<keyword evidence="1" id="KW-0732">Signal</keyword>
<accession>A0A9N8MMX5</accession>
<protein>
    <recommendedName>
        <fullName evidence="4">GLPGLI family protein</fullName>
    </recommendedName>
</protein>
<feature type="signal peptide" evidence="1">
    <location>
        <begin position="1"/>
        <end position="18"/>
    </location>
</feature>
<reference evidence="2" key="1">
    <citation type="submission" date="2020-12" db="EMBL/GenBank/DDBJ databases">
        <authorList>
            <person name="Rodrigo-Torres L."/>
            <person name="Arahal R. D."/>
            <person name="Lucena T."/>
        </authorList>
    </citation>
    <scope>NUCLEOTIDE SEQUENCE</scope>
    <source>
        <strain evidence="2">CECT 9390</strain>
    </source>
</reference>
<organism evidence="2 3">
    <name type="scientific">Chryseobacterium aquaeductus</name>
    <dbReference type="NCBI Taxonomy" id="2675056"/>
    <lineage>
        <taxon>Bacteria</taxon>
        <taxon>Pseudomonadati</taxon>
        <taxon>Bacteroidota</taxon>
        <taxon>Flavobacteriia</taxon>
        <taxon>Flavobacteriales</taxon>
        <taxon>Weeksellaceae</taxon>
        <taxon>Chryseobacterium group</taxon>
        <taxon>Chryseobacterium</taxon>
    </lineage>
</organism>
<evidence type="ECO:0008006" key="4">
    <source>
        <dbReference type="Google" id="ProtNLM"/>
    </source>
</evidence>
<dbReference type="AlphaFoldDB" id="A0A9N8MMX5"/>
<feature type="chain" id="PRO_5040306412" description="GLPGLI family protein" evidence="1">
    <location>
        <begin position="19"/>
        <end position="309"/>
    </location>
</feature>
<keyword evidence="3" id="KW-1185">Reference proteome</keyword>
<comment type="caution">
    <text evidence="2">The sequence shown here is derived from an EMBL/GenBank/DDBJ whole genome shotgun (WGS) entry which is preliminary data.</text>
</comment>
<dbReference type="InterPro" id="IPR005901">
    <property type="entry name" value="GLPGLI"/>
</dbReference>